<dbReference type="STRING" id="1123866.NT01SARS_0900"/>
<dbReference type="GO" id="GO:0008168">
    <property type="term" value="F:methyltransferase activity"/>
    <property type="evidence" value="ECO:0007669"/>
    <property type="project" value="UniProtKB-KW"/>
</dbReference>
<dbReference type="PANTHER" id="PTHR40048:SF1">
    <property type="entry name" value="RHAMNOSYL O-METHYLTRANSFERASE"/>
    <property type="match status" value="1"/>
</dbReference>
<dbReference type="SUPFAM" id="SSF53335">
    <property type="entry name" value="S-adenosyl-L-methionine-dependent methyltransferases"/>
    <property type="match status" value="1"/>
</dbReference>
<proteinExistence type="predicted"/>
<evidence type="ECO:0000313" key="4">
    <source>
        <dbReference type="Proteomes" id="UP000010305"/>
    </source>
</evidence>
<dbReference type="EMBL" id="JH611157">
    <property type="protein sequence ID" value="EJP71099.1"/>
    <property type="molecule type" value="Genomic_DNA"/>
</dbReference>
<dbReference type="Pfam" id="PF13578">
    <property type="entry name" value="Methyltransf_24"/>
    <property type="match status" value="1"/>
</dbReference>
<dbReference type="PANTHER" id="PTHR40048">
    <property type="entry name" value="RHAMNOSYL O-METHYLTRANSFERASE"/>
    <property type="match status" value="1"/>
</dbReference>
<evidence type="ECO:0000313" key="3">
    <source>
        <dbReference type="EMBL" id="EJP71099.1"/>
    </source>
</evidence>
<dbReference type="Proteomes" id="UP000010305">
    <property type="component" value="Unassembled WGS sequence"/>
</dbReference>
<keyword evidence="1" id="KW-0489">Methyltransferase</keyword>
<keyword evidence="2" id="KW-0808">Transferase</keyword>
<gene>
    <name evidence="3" type="ORF">NT01SARS_0900</name>
</gene>
<dbReference type="InterPro" id="IPR029063">
    <property type="entry name" value="SAM-dependent_MTases_sf"/>
</dbReference>
<dbReference type="Gene3D" id="3.40.50.150">
    <property type="entry name" value="Vaccinia Virus protein VP39"/>
    <property type="match status" value="1"/>
</dbReference>
<accession>J4KRK2</accession>
<sequence>MNLEALEEVKGFMPYHEGEALSKWAEEFSNKGPIMEIGTYCGKSSLFLSYGANKNNQLVFTVDHHNGSEEHQIDEEYFDNEIYDTETNSVNSFPLFVKNINRFRASNVVPIVRSSVDAAKTWNAYLGMVFIDGGHALETAMQDFNSWNEKIISGGALVIHDIFENPEDGGQAPFMVYQHALKNGFSDFERVDTIICLKKS</sequence>
<name>J4KRK2_9GAMM</name>
<protein>
    <submittedName>
        <fullName evidence="3">Secreted protein</fullName>
    </submittedName>
</protein>
<reference evidence="3 4" key="1">
    <citation type="journal article" date="2012" name="ISME J.">
        <title>Genomic insights to SAR86, an abundant and uncultivated marine bacterial lineage.</title>
        <authorList>
            <person name="Dupont C.L."/>
            <person name="Rusch D.B."/>
            <person name="Yooseph S."/>
            <person name="Lombardo M.J."/>
            <person name="Richter R.A."/>
            <person name="Valas R."/>
            <person name="Novotny M."/>
            <person name="Yee-Greenbaum J."/>
            <person name="Selengut J.D."/>
            <person name="Haft D.H."/>
            <person name="Halpern A.L."/>
            <person name="Lasken R.S."/>
            <person name="Nealson K."/>
            <person name="Friedman R."/>
            <person name="Venter J.C."/>
        </authorList>
    </citation>
    <scope>NUCLEOTIDE SEQUENCE [LARGE SCALE GENOMIC DNA]</scope>
</reference>
<dbReference type="GO" id="GO:0071770">
    <property type="term" value="P:DIM/DIP cell wall layer assembly"/>
    <property type="evidence" value="ECO:0007669"/>
    <property type="project" value="TreeGrafter"/>
</dbReference>
<dbReference type="GO" id="GO:0005886">
    <property type="term" value="C:plasma membrane"/>
    <property type="evidence" value="ECO:0007669"/>
    <property type="project" value="TreeGrafter"/>
</dbReference>
<evidence type="ECO:0000256" key="2">
    <source>
        <dbReference type="ARBA" id="ARBA00022679"/>
    </source>
</evidence>
<dbReference type="GO" id="GO:0032259">
    <property type="term" value="P:methylation"/>
    <property type="evidence" value="ECO:0007669"/>
    <property type="project" value="UniProtKB-KW"/>
</dbReference>
<dbReference type="AlphaFoldDB" id="J4KRK2"/>
<dbReference type="HOGENOM" id="CLU_090900_0_0_6"/>
<evidence type="ECO:0000256" key="1">
    <source>
        <dbReference type="ARBA" id="ARBA00022603"/>
    </source>
</evidence>
<organism evidence="3 4">
    <name type="scientific">SAR86 cluster bacterium SAR86A</name>
    <dbReference type="NCBI Taxonomy" id="1123866"/>
    <lineage>
        <taxon>Bacteria</taxon>
        <taxon>Pseudomonadati</taxon>
        <taxon>Pseudomonadota</taxon>
        <taxon>Gammaproteobacteria</taxon>
        <taxon>SAR86 cluster</taxon>
    </lineage>
</organism>